<dbReference type="EMBL" id="RPHB01000003">
    <property type="protein sequence ID" value="MBW3467768.1"/>
    <property type="molecule type" value="Genomic_DNA"/>
</dbReference>
<evidence type="ECO:0008006" key="3">
    <source>
        <dbReference type="Google" id="ProtNLM"/>
    </source>
</evidence>
<comment type="caution">
    <text evidence="1">The sequence shown here is derived from an EMBL/GenBank/DDBJ whole genome shotgun (WGS) entry which is preliminary data.</text>
</comment>
<gene>
    <name evidence="1" type="ORF">EGN73_08045</name>
</gene>
<protein>
    <recommendedName>
        <fullName evidence="3">Lipoprotein</fullName>
    </recommendedName>
</protein>
<proteinExistence type="predicted"/>
<dbReference type="Proteomes" id="UP000727490">
    <property type="component" value="Unassembled WGS sequence"/>
</dbReference>
<evidence type="ECO:0000313" key="1">
    <source>
        <dbReference type="EMBL" id="MBW3467768.1"/>
    </source>
</evidence>
<dbReference type="RefSeq" id="WP_219288117.1">
    <property type="nucleotide sequence ID" value="NZ_RPHB01000003.1"/>
</dbReference>
<keyword evidence="2" id="KW-1185">Reference proteome</keyword>
<reference evidence="1 2" key="1">
    <citation type="journal article" date="2020" name="Syst. Appl. Microbiol.">
        <title>Arthrospiribacter ruber gen. nov., sp. nov., a novel bacterium isolated from Arthrospira cultures.</title>
        <authorList>
            <person name="Waleron M."/>
            <person name="Misztak A."/>
            <person name="Waleron M.M."/>
            <person name="Furmaniak M."/>
            <person name="Mrozik A."/>
            <person name="Waleron K."/>
        </authorList>
    </citation>
    <scope>NUCLEOTIDE SEQUENCE [LARGE SCALE GENOMIC DNA]</scope>
    <source>
        <strain evidence="1 2">DPMB0001</strain>
    </source>
</reference>
<sequence>MRISPYAKRSAGAWILATFMILFSCQELEVPDMTADEVAAAAERLGQDGPNGLIFGSEAPGEASSPTSAGGVMPYIIAGANPGGNRTCTEVSSAFGVSFESSTDKDDYGKEAQYDLGPFTIKMTNGTFIEWTFNGSEDQCLDEVAFIVKGGNAANVYVYGGGFTTDSGLASPPNASDGSAGLSNLTICFTVTTRPDAPTVSVDSVEECYEEGVTESLNANDYITSSDPVKWFTTVDGDELANPIVTDLDTPVTLWAEAYKGNCVSSSRTPITLTLEDCGDEEDCYDWEGDTAWAATAPGNQRYTNRGNWATYISHSQGLAGVNIYAGQDKFAGTASISENNGTVTISIQLSGDFEFGDGEVVKVQSYAKAPSGNPAPGLFAHKNATISADKKSATITATKNNFYGIHLDVGVWVEVECPDEED</sequence>
<dbReference type="AlphaFoldDB" id="A0A951IYC5"/>
<name>A0A951IYC5_9BACT</name>
<accession>A0A951IYC5</accession>
<evidence type="ECO:0000313" key="2">
    <source>
        <dbReference type="Proteomes" id="UP000727490"/>
    </source>
</evidence>
<dbReference type="PROSITE" id="PS51257">
    <property type="entry name" value="PROKAR_LIPOPROTEIN"/>
    <property type="match status" value="1"/>
</dbReference>
<organism evidence="1 2">
    <name type="scientific">Arthrospiribacter ruber</name>
    <dbReference type="NCBI Taxonomy" id="2487934"/>
    <lineage>
        <taxon>Bacteria</taxon>
        <taxon>Pseudomonadati</taxon>
        <taxon>Bacteroidota</taxon>
        <taxon>Cytophagia</taxon>
        <taxon>Cytophagales</taxon>
        <taxon>Cyclobacteriaceae</taxon>
        <taxon>Arthrospiribacter</taxon>
    </lineage>
</organism>